<dbReference type="EMBL" id="JADEWC010000003">
    <property type="protein sequence ID" value="MBE9221514.1"/>
    <property type="molecule type" value="Genomic_DNA"/>
</dbReference>
<dbReference type="Proteomes" id="UP000654604">
    <property type="component" value="Unassembled WGS sequence"/>
</dbReference>
<accession>A0ABR9V1T0</accession>
<dbReference type="InterPro" id="IPR051910">
    <property type="entry name" value="ComF/GntX_DNA_util-trans"/>
</dbReference>
<name>A0ABR9V1T0_9CHRO</name>
<dbReference type="CDD" id="cd06223">
    <property type="entry name" value="PRTases_typeI"/>
    <property type="match status" value="1"/>
</dbReference>
<evidence type="ECO:0000313" key="3">
    <source>
        <dbReference type="Proteomes" id="UP000654604"/>
    </source>
</evidence>
<proteinExistence type="inferred from homology"/>
<comment type="caution">
    <text evidence="2">The sequence shown here is derived from an EMBL/GenBank/DDBJ whole genome shotgun (WGS) entry which is preliminary data.</text>
</comment>
<protein>
    <submittedName>
        <fullName evidence="2">ComF family protein</fullName>
    </submittedName>
</protein>
<evidence type="ECO:0000313" key="2">
    <source>
        <dbReference type="EMBL" id="MBE9221514.1"/>
    </source>
</evidence>
<dbReference type="PANTHER" id="PTHR47505:SF1">
    <property type="entry name" value="DNA UTILIZATION PROTEIN YHGH"/>
    <property type="match status" value="1"/>
</dbReference>
<sequence>MKSFLSFLFKSSCVLCERKTNDIICEYCHNQIISCEITNPLINTNKDYALFIWARYENYIKRAIFTFKYDNKVELGEVFGQFLARAWVDNKLRKKGKKITVVPIPLHRKKLEERGFNQAELVAKSFCEITGYNFLPNLLIRVKNTDAMFNLGTLERESNISQAFTIGKDYSRFNRQHSVIILDDIYTTGATVEEAIRVLKTLNIKVLGVVAIASSLTSINKK</sequence>
<comment type="similarity">
    <text evidence="1">Belongs to the ComF/GntX family.</text>
</comment>
<keyword evidence="3" id="KW-1185">Reference proteome</keyword>
<dbReference type="SUPFAM" id="SSF53271">
    <property type="entry name" value="PRTase-like"/>
    <property type="match status" value="1"/>
</dbReference>
<dbReference type="PANTHER" id="PTHR47505">
    <property type="entry name" value="DNA UTILIZATION PROTEIN YHGH"/>
    <property type="match status" value="1"/>
</dbReference>
<organism evidence="2 3">
    <name type="scientific">Cyanobacterium stanieri LEGE 03274</name>
    <dbReference type="NCBI Taxonomy" id="1828756"/>
    <lineage>
        <taxon>Bacteria</taxon>
        <taxon>Bacillati</taxon>
        <taxon>Cyanobacteriota</taxon>
        <taxon>Cyanophyceae</taxon>
        <taxon>Oscillatoriophycideae</taxon>
        <taxon>Chroococcales</taxon>
        <taxon>Geminocystaceae</taxon>
        <taxon>Cyanobacterium</taxon>
    </lineage>
</organism>
<dbReference type="Gene3D" id="3.40.50.2020">
    <property type="match status" value="1"/>
</dbReference>
<reference evidence="2 3" key="1">
    <citation type="submission" date="2020-10" db="EMBL/GenBank/DDBJ databases">
        <authorList>
            <person name="Castelo-Branco R."/>
            <person name="Eusebio N."/>
            <person name="Adriana R."/>
            <person name="Vieira A."/>
            <person name="Brugerolle De Fraissinette N."/>
            <person name="Rezende De Castro R."/>
            <person name="Schneider M.P."/>
            <person name="Vasconcelos V."/>
            <person name="Leao P.N."/>
        </authorList>
    </citation>
    <scope>NUCLEOTIDE SEQUENCE [LARGE SCALE GENOMIC DNA]</scope>
    <source>
        <strain evidence="2 3">LEGE 03274</strain>
    </source>
</reference>
<dbReference type="InterPro" id="IPR029057">
    <property type="entry name" value="PRTase-like"/>
</dbReference>
<evidence type="ECO:0000256" key="1">
    <source>
        <dbReference type="ARBA" id="ARBA00008007"/>
    </source>
</evidence>
<gene>
    <name evidence="2" type="ORF">IQ215_02275</name>
</gene>
<dbReference type="InterPro" id="IPR000836">
    <property type="entry name" value="PRTase_dom"/>
</dbReference>